<gene>
    <name evidence="14" type="ORF">EP51_25560</name>
</gene>
<dbReference type="Pfam" id="PF02518">
    <property type="entry name" value="HATPase_c"/>
    <property type="match status" value="1"/>
</dbReference>
<feature type="signal peptide" evidence="12">
    <location>
        <begin position="1"/>
        <end position="21"/>
    </location>
</feature>
<dbReference type="eggNOG" id="COG2205">
    <property type="taxonomic scope" value="Bacteria"/>
</dbReference>
<feature type="domain" description="Histidine kinase" evidence="13">
    <location>
        <begin position="257"/>
        <end position="475"/>
    </location>
</feature>
<evidence type="ECO:0000259" key="13">
    <source>
        <dbReference type="PROSITE" id="PS50109"/>
    </source>
</evidence>
<comment type="catalytic activity">
    <reaction evidence="1">
        <text>ATP + protein L-histidine = ADP + protein N-phospho-L-histidine.</text>
        <dbReference type="EC" id="2.7.13.3"/>
    </reaction>
</comment>
<evidence type="ECO:0000256" key="7">
    <source>
        <dbReference type="ARBA" id="ARBA00022777"/>
    </source>
</evidence>
<evidence type="ECO:0000256" key="6">
    <source>
        <dbReference type="ARBA" id="ARBA00022692"/>
    </source>
</evidence>
<dbReference type="PRINTS" id="PR00344">
    <property type="entry name" value="BCTRLSENSOR"/>
</dbReference>
<evidence type="ECO:0000313" key="14">
    <source>
        <dbReference type="EMBL" id="AII07821.1"/>
    </source>
</evidence>
<organism evidence="14 15">
    <name type="scientific">Rhodococcus opacus</name>
    <name type="common">Nocardia opaca</name>
    <dbReference type="NCBI Taxonomy" id="37919"/>
    <lineage>
        <taxon>Bacteria</taxon>
        <taxon>Bacillati</taxon>
        <taxon>Actinomycetota</taxon>
        <taxon>Actinomycetes</taxon>
        <taxon>Mycobacteriales</taxon>
        <taxon>Nocardiaceae</taxon>
        <taxon>Rhodococcus</taxon>
    </lineage>
</organism>
<dbReference type="PANTHER" id="PTHR45436:SF5">
    <property type="entry name" value="SENSOR HISTIDINE KINASE TRCS"/>
    <property type="match status" value="1"/>
</dbReference>
<dbReference type="PROSITE" id="PS50109">
    <property type="entry name" value="HIS_KIN"/>
    <property type="match status" value="1"/>
</dbReference>
<evidence type="ECO:0000256" key="10">
    <source>
        <dbReference type="ARBA" id="ARBA00023136"/>
    </source>
</evidence>
<keyword evidence="5" id="KW-0808">Transferase</keyword>
<evidence type="ECO:0000256" key="5">
    <source>
        <dbReference type="ARBA" id="ARBA00022679"/>
    </source>
</evidence>
<evidence type="ECO:0000256" key="2">
    <source>
        <dbReference type="ARBA" id="ARBA00004236"/>
    </source>
</evidence>
<dbReference type="InterPro" id="IPR003594">
    <property type="entry name" value="HATPase_dom"/>
</dbReference>
<keyword evidence="10 11" id="KW-0472">Membrane</keyword>
<evidence type="ECO:0000313" key="15">
    <source>
        <dbReference type="Proteomes" id="UP000028488"/>
    </source>
</evidence>
<feature type="transmembrane region" description="Helical" evidence="11">
    <location>
        <begin position="160"/>
        <end position="186"/>
    </location>
</feature>
<dbReference type="GO" id="GO:0000155">
    <property type="term" value="F:phosphorelay sensor kinase activity"/>
    <property type="evidence" value="ECO:0007669"/>
    <property type="project" value="InterPro"/>
</dbReference>
<comment type="subcellular location">
    <subcellularLocation>
        <location evidence="2">Cell membrane</location>
    </subcellularLocation>
</comment>
<evidence type="ECO:0000256" key="11">
    <source>
        <dbReference type="SAM" id="Phobius"/>
    </source>
</evidence>
<dbReference type="PANTHER" id="PTHR45436">
    <property type="entry name" value="SENSOR HISTIDINE KINASE YKOH"/>
    <property type="match status" value="1"/>
</dbReference>
<dbReference type="Gene3D" id="1.10.287.130">
    <property type="match status" value="1"/>
</dbReference>
<evidence type="ECO:0000256" key="8">
    <source>
        <dbReference type="ARBA" id="ARBA00022989"/>
    </source>
</evidence>
<evidence type="ECO:0000256" key="12">
    <source>
        <dbReference type="SAM" id="SignalP"/>
    </source>
</evidence>
<dbReference type="InterPro" id="IPR036890">
    <property type="entry name" value="HATPase_C_sf"/>
</dbReference>
<feature type="chain" id="PRO_5001711947" description="histidine kinase" evidence="12">
    <location>
        <begin position="22"/>
        <end position="481"/>
    </location>
</feature>
<keyword evidence="8 11" id="KW-1133">Transmembrane helix</keyword>
<dbReference type="GO" id="GO:0005886">
    <property type="term" value="C:plasma membrane"/>
    <property type="evidence" value="ECO:0007669"/>
    <property type="project" value="UniProtKB-SubCell"/>
</dbReference>
<keyword evidence="9" id="KW-0902">Two-component regulatory system</keyword>
<dbReference type="Proteomes" id="UP000028488">
    <property type="component" value="Chromosome"/>
</dbReference>
<dbReference type="SMART" id="SM00387">
    <property type="entry name" value="HATPase_c"/>
    <property type="match status" value="1"/>
</dbReference>
<evidence type="ECO:0000256" key="1">
    <source>
        <dbReference type="ARBA" id="ARBA00000085"/>
    </source>
</evidence>
<dbReference type="SMART" id="SM00388">
    <property type="entry name" value="HisKA"/>
    <property type="match status" value="1"/>
</dbReference>
<keyword evidence="7" id="KW-0418">Kinase</keyword>
<reference evidence="14 15" key="1">
    <citation type="submission" date="2014-07" db="EMBL/GenBank/DDBJ databases">
        <title>Genome Sequence of Rhodococcus opacus Strain R7, a Biodegrader of Mono- and Polycyclic Aromatic Hydrocarbons.</title>
        <authorList>
            <person name="Di Gennaro P."/>
            <person name="Zampolli J."/>
            <person name="Presti I."/>
            <person name="Cappelletti M."/>
            <person name="D'Ursi P."/>
            <person name="Orro A."/>
            <person name="Mezzelani A."/>
            <person name="Milanesi L."/>
        </authorList>
    </citation>
    <scope>NUCLEOTIDE SEQUENCE [LARGE SCALE GENOMIC DNA]</scope>
    <source>
        <strain evidence="14 15">R7</strain>
    </source>
</reference>
<dbReference type="SUPFAM" id="SSF55874">
    <property type="entry name" value="ATPase domain of HSP90 chaperone/DNA topoisomerase II/histidine kinase"/>
    <property type="match status" value="1"/>
</dbReference>
<dbReference type="PROSITE" id="PS51257">
    <property type="entry name" value="PROKAR_LIPOPROTEIN"/>
    <property type="match status" value="1"/>
</dbReference>
<keyword evidence="12" id="KW-0732">Signal</keyword>
<evidence type="ECO:0000256" key="4">
    <source>
        <dbReference type="ARBA" id="ARBA00022553"/>
    </source>
</evidence>
<dbReference type="AlphaFoldDB" id="A0A076EPL1"/>
<keyword evidence="6 11" id="KW-0812">Transmembrane</keyword>
<protein>
    <recommendedName>
        <fullName evidence="3">histidine kinase</fullName>
        <ecNumber evidence="3">2.7.13.3</ecNumber>
    </recommendedName>
</protein>
<dbReference type="InterPro" id="IPR003661">
    <property type="entry name" value="HisK_dim/P_dom"/>
</dbReference>
<dbReference type="InterPro" id="IPR050428">
    <property type="entry name" value="TCS_sensor_his_kinase"/>
</dbReference>
<dbReference type="RefSeq" id="WP_037242852.1">
    <property type="nucleotide sequence ID" value="NZ_CP008947.1"/>
</dbReference>
<dbReference type="EC" id="2.7.13.3" evidence="3"/>
<dbReference type="Pfam" id="PF00512">
    <property type="entry name" value="HisKA"/>
    <property type="match status" value="1"/>
</dbReference>
<dbReference type="Gene3D" id="3.30.565.10">
    <property type="entry name" value="Histidine kinase-like ATPase, C-terminal domain"/>
    <property type="match status" value="1"/>
</dbReference>
<accession>A0A076EPL1</accession>
<dbReference type="InterPro" id="IPR036097">
    <property type="entry name" value="HisK_dim/P_sf"/>
</dbReference>
<sequence>MRRRLLLILAILGSCAVASFAIPLALATADSRTQAFTLGREGDIQRFAVLAEEYVRTGDPARIAGEVEAYDDVYGEGVLVVSTRGVPTLGVGLDGDEPGIDAAIRSGLRNERVSTVDRLFPWSDDEALFVKPVGSGAQVNGTIVLRASTAEARSDILRQWAVIAAGAVLALVAFGVLAIALSRWVLGPLANLSKGIVQLIRRMPDTGMPQTSAPPQSVLPATAAGGPPEVRRLAHSFDVMSSAVLRAADAQQRLIADTAHQLRNPLAALQFRLDLLDDGVPDSAREDYHSVTEEAKRLQTILDSLLSLASAETPRFGADRSEAACDALSVVADRVDFWSVTARERGARLVTVAAPDVDRVPVAIAENDLSQVLDVLIDNASRYAGPHPTIEIGVVVEPSQDRSPVCVWVADDGPGVPEELRDKLTGRFFRASDQAGTGLGLSIVEVVTAAYGGRLVIDEAPAGGLRVRLWLEPHVEKLDDD</sequence>
<dbReference type="InterPro" id="IPR004358">
    <property type="entry name" value="Sig_transdc_His_kin-like_C"/>
</dbReference>
<keyword evidence="4" id="KW-0597">Phosphoprotein</keyword>
<dbReference type="EMBL" id="CP008947">
    <property type="protein sequence ID" value="AII07821.1"/>
    <property type="molecule type" value="Genomic_DNA"/>
</dbReference>
<proteinExistence type="predicted"/>
<dbReference type="InterPro" id="IPR005467">
    <property type="entry name" value="His_kinase_dom"/>
</dbReference>
<evidence type="ECO:0000256" key="9">
    <source>
        <dbReference type="ARBA" id="ARBA00023012"/>
    </source>
</evidence>
<dbReference type="CDD" id="cd00082">
    <property type="entry name" value="HisKA"/>
    <property type="match status" value="1"/>
</dbReference>
<name>A0A076EPL1_RHOOP</name>
<evidence type="ECO:0000256" key="3">
    <source>
        <dbReference type="ARBA" id="ARBA00012438"/>
    </source>
</evidence>
<dbReference type="SUPFAM" id="SSF47384">
    <property type="entry name" value="Homodimeric domain of signal transducing histidine kinase"/>
    <property type="match status" value="1"/>
</dbReference>